<dbReference type="NCBIfam" id="NF003314">
    <property type="entry name" value="PRK04322.1"/>
    <property type="match status" value="1"/>
</dbReference>
<name>D1YXR9_METPS</name>
<dbReference type="CDD" id="cd02430">
    <property type="entry name" value="PTH2"/>
    <property type="match status" value="1"/>
</dbReference>
<dbReference type="GO" id="GO:0005829">
    <property type="term" value="C:cytosol"/>
    <property type="evidence" value="ECO:0007669"/>
    <property type="project" value="TreeGrafter"/>
</dbReference>
<dbReference type="FunFam" id="3.40.1490.10:FF:000001">
    <property type="entry name" value="Peptidyl-tRNA hydrolase 2"/>
    <property type="match status" value="1"/>
</dbReference>
<reference evidence="7 8" key="1">
    <citation type="journal article" date="2007" name="Appl. Environ. Microbiol.">
        <title>Isolation of key methanogens for global methane emission from rice paddy fields: a novel isolate affiliated with the clone cluster rice cluster I.</title>
        <authorList>
            <person name="Sakai S."/>
            <person name="Imachi H."/>
            <person name="Sekiguchi Y."/>
            <person name="Ohashi A."/>
            <person name="Harada H."/>
            <person name="Kamagata Y."/>
        </authorList>
    </citation>
    <scope>NUCLEOTIDE SEQUENCE [LARGE SCALE GENOMIC DNA]</scope>
    <source>
        <strain evidence="8">DSM 17711 / JCM 13418 / NBRC 101707 / SANAE</strain>
    </source>
</reference>
<reference evidence="8" key="3">
    <citation type="journal article" date="2011" name="PLoS ONE">
        <title>Genome sequence of a mesophilic hydrogenotrophic methanogen Methanocella paludicola, the first cultivated representative of the order Methanocellales.</title>
        <authorList>
            <person name="Sakai S."/>
            <person name="Takaki Y."/>
            <person name="Shimamura S."/>
            <person name="Sekine M."/>
            <person name="Tajima T."/>
            <person name="Kosugi H."/>
            <person name="Ichikawa N."/>
            <person name="Tasumi E."/>
            <person name="Hiraki A.T."/>
            <person name="Shimizu A."/>
            <person name="Kato Y."/>
            <person name="Nishiko R."/>
            <person name="Mori K."/>
            <person name="Fujita N."/>
            <person name="Imachi H."/>
            <person name="Takai K."/>
        </authorList>
    </citation>
    <scope>NUCLEOTIDE SEQUENCE [LARGE SCALE GENOMIC DNA]</scope>
    <source>
        <strain evidence="8">DSM 17711 / JCM 13418 / NBRC 101707 / SANAE</strain>
    </source>
</reference>
<dbReference type="InterPro" id="IPR002833">
    <property type="entry name" value="PTH2"/>
</dbReference>
<dbReference type="KEGG" id="mpd:MCP_1169"/>
<dbReference type="RefSeq" id="WP_012899920.1">
    <property type="nucleotide sequence ID" value="NC_013665.1"/>
</dbReference>
<evidence type="ECO:0000256" key="2">
    <source>
        <dbReference type="ARBA" id="ARBA00013260"/>
    </source>
</evidence>
<dbReference type="PANTHER" id="PTHR12649:SF11">
    <property type="entry name" value="PEPTIDYL-TRNA HYDROLASE 2, MITOCHONDRIAL"/>
    <property type="match status" value="1"/>
</dbReference>
<dbReference type="NCBIfam" id="TIGR00283">
    <property type="entry name" value="arch_pth2"/>
    <property type="match status" value="1"/>
</dbReference>
<organism evidence="7 8">
    <name type="scientific">Methanocella paludicola (strain DSM 17711 / JCM 13418 / NBRC 101707 / SANAE)</name>
    <dbReference type="NCBI Taxonomy" id="304371"/>
    <lineage>
        <taxon>Archaea</taxon>
        <taxon>Methanobacteriati</taxon>
        <taxon>Methanobacteriota</taxon>
        <taxon>Stenosarchaea group</taxon>
        <taxon>Methanomicrobia</taxon>
        <taxon>Methanocellales</taxon>
        <taxon>Methanocellaceae</taxon>
        <taxon>Methanocella</taxon>
    </lineage>
</organism>
<dbReference type="PANTHER" id="PTHR12649">
    <property type="entry name" value="PEPTIDYL-TRNA HYDROLASE 2"/>
    <property type="match status" value="1"/>
</dbReference>
<dbReference type="EC" id="3.1.1.29" evidence="2"/>
<dbReference type="Pfam" id="PF01981">
    <property type="entry name" value="PTH2"/>
    <property type="match status" value="1"/>
</dbReference>
<accession>D1YXR9</accession>
<sequence>MTEYKQCILVRDDLKLPKGKMAVQVAHASLAAYEWAKPSVQEAWKREGMKKIVLKVDKVEDLFRYKEEARKMDIPTALIQDAGLTTVPPGTITALGMGPADAIILNKIVGHLKLM</sequence>
<dbReference type="GO" id="GO:0004045">
    <property type="term" value="F:peptidyl-tRNA hydrolase activity"/>
    <property type="evidence" value="ECO:0007669"/>
    <property type="project" value="UniProtKB-EC"/>
</dbReference>
<protein>
    <recommendedName>
        <fullName evidence="6">Peptidyl-tRNA hydrolase</fullName>
        <ecNumber evidence="2">3.1.1.29</ecNumber>
    </recommendedName>
</protein>
<dbReference type="OrthoDB" id="6075at2157"/>
<dbReference type="GeneID" id="8681169"/>
<dbReference type="eggNOG" id="arCOG04228">
    <property type="taxonomic scope" value="Archaea"/>
</dbReference>
<comment type="similarity">
    <text evidence="4">Belongs to the PTH2 family.</text>
</comment>
<dbReference type="AlphaFoldDB" id="D1YXR9"/>
<dbReference type="SUPFAM" id="SSF102462">
    <property type="entry name" value="Peptidyl-tRNA hydrolase II"/>
    <property type="match status" value="1"/>
</dbReference>
<evidence type="ECO:0000256" key="4">
    <source>
        <dbReference type="ARBA" id="ARBA00038050"/>
    </source>
</evidence>
<dbReference type="PATRIC" id="fig|304371.9.peg.1203"/>
<evidence type="ECO:0000256" key="3">
    <source>
        <dbReference type="ARBA" id="ARBA00022801"/>
    </source>
</evidence>
<comment type="catalytic activity">
    <reaction evidence="5">
        <text>an N-acyl-L-alpha-aminoacyl-tRNA + H2O = an N-acyl-L-amino acid + a tRNA + H(+)</text>
        <dbReference type="Rhea" id="RHEA:54448"/>
        <dbReference type="Rhea" id="RHEA-COMP:10123"/>
        <dbReference type="Rhea" id="RHEA-COMP:13883"/>
        <dbReference type="ChEBI" id="CHEBI:15377"/>
        <dbReference type="ChEBI" id="CHEBI:15378"/>
        <dbReference type="ChEBI" id="CHEBI:59874"/>
        <dbReference type="ChEBI" id="CHEBI:78442"/>
        <dbReference type="ChEBI" id="CHEBI:138191"/>
        <dbReference type="EC" id="3.1.1.29"/>
    </reaction>
</comment>
<gene>
    <name evidence="7" type="primary">pth</name>
    <name evidence="7" type="ordered locus">MCP_1169</name>
</gene>
<evidence type="ECO:0000256" key="6">
    <source>
        <dbReference type="ARBA" id="ARBA00050038"/>
    </source>
</evidence>
<dbReference type="STRING" id="304371.MCP_1169"/>
<evidence type="ECO:0000313" key="8">
    <source>
        <dbReference type="Proteomes" id="UP000001882"/>
    </source>
</evidence>
<dbReference type="Proteomes" id="UP000001882">
    <property type="component" value="Chromosome"/>
</dbReference>
<dbReference type="InterPro" id="IPR023476">
    <property type="entry name" value="Pep_tRNA_hydro_II_dom_sf"/>
</dbReference>
<keyword evidence="3 7" id="KW-0378">Hydrolase</keyword>
<evidence type="ECO:0000256" key="5">
    <source>
        <dbReference type="ARBA" id="ARBA00048707"/>
    </source>
</evidence>
<dbReference type="FunCoup" id="D1YXR9">
    <property type="interactions" value="158"/>
</dbReference>
<dbReference type="InParanoid" id="D1YXR9"/>
<evidence type="ECO:0000313" key="7">
    <source>
        <dbReference type="EMBL" id="BAI61241.1"/>
    </source>
</evidence>
<dbReference type="Gene3D" id="3.40.1490.10">
    <property type="entry name" value="Bit1"/>
    <property type="match status" value="1"/>
</dbReference>
<dbReference type="EMBL" id="AP011532">
    <property type="protein sequence ID" value="BAI61241.1"/>
    <property type="molecule type" value="Genomic_DNA"/>
</dbReference>
<keyword evidence="8" id="KW-1185">Reference proteome</keyword>
<evidence type="ECO:0000256" key="1">
    <source>
        <dbReference type="ARBA" id="ARBA00003043"/>
    </source>
</evidence>
<reference evidence="7 8" key="2">
    <citation type="journal article" date="2008" name="Int. J. Syst. Evol. Microbiol.">
        <title>Methanocella paludicola gen. nov., sp. nov., a methane-producing archaeon, the first isolate of the lineage 'Rice Cluster I', and proposal of the new archaeal order Methanocellales ord. nov.</title>
        <authorList>
            <person name="Sakai S."/>
            <person name="Imachi H."/>
            <person name="Hanada S."/>
            <person name="Ohashi A."/>
            <person name="Harada H."/>
            <person name="Kamagata Y."/>
        </authorList>
    </citation>
    <scope>NUCLEOTIDE SEQUENCE [LARGE SCALE GENOMIC DNA]</scope>
    <source>
        <strain evidence="8">DSM 17711 / JCM 13418 / NBRC 101707 / SANAE</strain>
    </source>
</reference>
<proteinExistence type="inferred from homology"/>
<comment type="function">
    <text evidence="1">The natural substrate for this enzyme may be peptidyl-tRNAs which drop off the ribosome during protein synthesis.</text>
</comment>